<accession>A0A226EEN5</accession>
<dbReference type="Proteomes" id="UP000198287">
    <property type="component" value="Unassembled WGS sequence"/>
</dbReference>
<evidence type="ECO:0000259" key="2">
    <source>
        <dbReference type="Pfam" id="PF03067"/>
    </source>
</evidence>
<dbReference type="STRING" id="158441.A0A226EEN5"/>
<dbReference type="PANTHER" id="PTHR21113">
    <property type="entry name" value="AGAP001705-PA"/>
    <property type="match status" value="1"/>
</dbReference>
<evidence type="ECO:0000256" key="1">
    <source>
        <dbReference type="SAM" id="SignalP"/>
    </source>
</evidence>
<feature type="domain" description="Chitin-binding type-4" evidence="2">
    <location>
        <begin position="21"/>
        <end position="214"/>
    </location>
</feature>
<dbReference type="OMA" id="FNTPHNY"/>
<organism evidence="3 4">
    <name type="scientific">Folsomia candida</name>
    <name type="common">Springtail</name>
    <dbReference type="NCBI Taxonomy" id="158441"/>
    <lineage>
        <taxon>Eukaryota</taxon>
        <taxon>Metazoa</taxon>
        <taxon>Ecdysozoa</taxon>
        <taxon>Arthropoda</taxon>
        <taxon>Hexapoda</taxon>
        <taxon>Collembola</taxon>
        <taxon>Entomobryomorpha</taxon>
        <taxon>Isotomoidea</taxon>
        <taxon>Isotomidae</taxon>
        <taxon>Proisotominae</taxon>
        <taxon>Folsomia</taxon>
    </lineage>
</organism>
<name>A0A226EEN5_FOLCA</name>
<dbReference type="OrthoDB" id="64893at2759"/>
<keyword evidence="1" id="KW-0732">Signal</keyword>
<dbReference type="PANTHER" id="PTHR21113:SF4">
    <property type="entry name" value="CHITIN-BINDING TYPE-4 DOMAIN-CONTAINING PROTEIN"/>
    <property type="match status" value="1"/>
</dbReference>
<comment type="caution">
    <text evidence="3">The sequence shown here is derived from an EMBL/GenBank/DDBJ whole genome shotgun (WGS) entry which is preliminary data.</text>
</comment>
<feature type="signal peptide" evidence="1">
    <location>
        <begin position="1"/>
        <end position="20"/>
    </location>
</feature>
<evidence type="ECO:0000313" key="4">
    <source>
        <dbReference type="Proteomes" id="UP000198287"/>
    </source>
</evidence>
<feature type="chain" id="PRO_5013076111" description="Chitin-binding type-4 domain-containing protein" evidence="1">
    <location>
        <begin position="21"/>
        <end position="218"/>
    </location>
</feature>
<keyword evidence="4" id="KW-1185">Reference proteome</keyword>
<evidence type="ECO:0000313" key="3">
    <source>
        <dbReference type="EMBL" id="OXA55291.1"/>
    </source>
</evidence>
<dbReference type="EMBL" id="LNIX01000004">
    <property type="protein sequence ID" value="OXA55291.1"/>
    <property type="molecule type" value="Genomic_DNA"/>
</dbReference>
<reference evidence="3 4" key="1">
    <citation type="submission" date="2015-12" db="EMBL/GenBank/DDBJ databases">
        <title>The genome of Folsomia candida.</title>
        <authorList>
            <person name="Faddeeva A."/>
            <person name="Derks M.F."/>
            <person name="Anvar Y."/>
            <person name="Smit S."/>
            <person name="Van Straalen N."/>
            <person name="Roelofs D."/>
        </authorList>
    </citation>
    <scope>NUCLEOTIDE SEQUENCE [LARGE SCALE GENOMIC DNA]</scope>
    <source>
        <strain evidence="3 4">VU population</strain>
        <tissue evidence="3">Whole body</tissue>
    </source>
</reference>
<protein>
    <recommendedName>
        <fullName evidence="2">Chitin-binding type-4 domain-containing protein</fullName>
    </recommendedName>
</protein>
<dbReference type="InterPro" id="IPR004302">
    <property type="entry name" value="Cellulose/chitin-bd_N"/>
</dbReference>
<proteinExistence type="predicted"/>
<gene>
    <name evidence="3" type="ORF">Fcan01_09566</name>
</gene>
<dbReference type="Pfam" id="PF03067">
    <property type="entry name" value="LPMO_10"/>
    <property type="match status" value="1"/>
</dbReference>
<sequence>MRTFLVAACLLGALTVSVNGHARLNRPPGRATLWRYQEFAKFNPPKNYDDNQLFCGGAQVQYEVNGGKCGICGDPWNVPQPRPHEGGGEFGRGIIVAEYKAGQVIDIEVDLTASHLGYFEFRLCKHNNPLVPVTQACLDEHVLQLADGSGTRYPIPSFDRGLQTFQAKLPEGLICDQCVLQFHYHTGNSYGACESGSWELGCGNQETFRSCADVRITA</sequence>
<dbReference type="AlphaFoldDB" id="A0A226EEN5"/>